<reference evidence="1" key="3">
    <citation type="submission" date="2022-06" db="UniProtKB">
        <authorList>
            <consortium name="EnsemblPlants"/>
        </authorList>
    </citation>
    <scope>IDENTIFICATION</scope>
</reference>
<evidence type="ECO:0000313" key="2">
    <source>
        <dbReference type="Proteomes" id="UP000015106"/>
    </source>
</evidence>
<reference evidence="1" key="2">
    <citation type="submission" date="2018-03" db="EMBL/GenBank/DDBJ databases">
        <title>The Triticum urartu genome reveals the dynamic nature of wheat genome evolution.</title>
        <authorList>
            <person name="Ling H."/>
            <person name="Ma B."/>
            <person name="Shi X."/>
            <person name="Liu H."/>
            <person name="Dong L."/>
            <person name="Sun H."/>
            <person name="Cao Y."/>
            <person name="Gao Q."/>
            <person name="Zheng S."/>
            <person name="Li Y."/>
            <person name="Yu Y."/>
            <person name="Du H."/>
            <person name="Qi M."/>
            <person name="Li Y."/>
            <person name="Yu H."/>
            <person name="Cui Y."/>
            <person name="Wang N."/>
            <person name="Chen C."/>
            <person name="Wu H."/>
            <person name="Zhao Y."/>
            <person name="Zhang J."/>
            <person name="Li Y."/>
            <person name="Zhou W."/>
            <person name="Zhang B."/>
            <person name="Hu W."/>
            <person name="Eijk M."/>
            <person name="Tang J."/>
            <person name="Witsenboer H."/>
            <person name="Zhao S."/>
            <person name="Li Z."/>
            <person name="Zhang A."/>
            <person name="Wang D."/>
            <person name="Liang C."/>
        </authorList>
    </citation>
    <scope>NUCLEOTIDE SEQUENCE [LARGE SCALE GENOMIC DNA]</scope>
    <source>
        <strain evidence="1">cv. G1812</strain>
    </source>
</reference>
<organism evidence="1 2">
    <name type="scientific">Triticum urartu</name>
    <name type="common">Red wild einkorn</name>
    <name type="synonym">Crithodium urartu</name>
    <dbReference type="NCBI Taxonomy" id="4572"/>
    <lineage>
        <taxon>Eukaryota</taxon>
        <taxon>Viridiplantae</taxon>
        <taxon>Streptophyta</taxon>
        <taxon>Embryophyta</taxon>
        <taxon>Tracheophyta</taxon>
        <taxon>Spermatophyta</taxon>
        <taxon>Magnoliopsida</taxon>
        <taxon>Liliopsida</taxon>
        <taxon>Poales</taxon>
        <taxon>Poaceae</taxon>
        <taxon>BOP clade</taxon>
        <taxon>Pooideae</taxon>
        <taxon>Triticodae</taxon>
        <taxon>Triticeae</taxon>
        <taxon>Triticinae</taxon>
        <taxon>Triticum</taxon>
    </lineage>
</organism>
<protein>
    <submittedName>
        <fullName evidence="1">Uncharacterized protein</fullName>
    </submittedName>
</protein>
<dbReference type="Gramene" id="TuG1812G0700002541.01.T02">
    <property type="protein sequence ID" value="TuG1812G0700002541.01.T02.cds363311"/>
    <property type="gene ID" value="TuG1812G0700002541.01"/>
</dbReference>
<reference evidence="2" key="1">
    <citation type="journal article" date="2013" name="Nature">
        <title>Draft genome of the wheat A-genome progenitor Triticum urartu.</title>
        <authorList>
            <person name="Ling H.Q."/>
            <person name="Zhao S."/>
            <person name="Liu D."/>
            <person name="Wang J."/>
            <person name="Sun H."/>
            <person name="Zhang C."/>
            <person name="Fan H."/>
            <person name="Li D."/>
            <person name="Dong L."/>
            <person name="Tao Y."/>
            <person name="Gao C."/>
            <person name="Wu H."/>
            <person name="Li Y."/>
            <person name="Cui Y."/>
            <person name="Guo X."/>
            <person name="Zheng S."/>
            <person name="Wang B."/>
            <person name="Yu K."/>
            <person name="Liang Q."/>
            <person name="Yang W."/>
            <person name="Lou X."/>
            <person name="Chen J."/>
            <person name="Feng M."/>
            <person name="Jian J."/>
            <person name="Zhang X."/>
            <person name="Luo G."/>
            <person name="Jiang Y."/>
            <person name="Liu J."/>
            <person name="Wang Z."/>
            <person name="Sha Y."/>
            <person name="Zhang B."/>
            <person name="Wu H."/>
            <person name="Tang D."/>
            <person name="Shen Q."/>
            <person name="Xue P."/>
            <person name="Zou S."/>
            <person name="Wang X."/>
            <person name="Liu X."/>
            <person name="Wang F."/>
            <person name="Yang Y."/>
            <person name="An X."/>
            <person name="Dong Z."/>
            <person name="Zhang K."/>
            <person name="Zhang X."/>
            <person name="Luo M.C."/>
            <person name="Dvorak J."/>
            <person name="Tong Y."/>
            <person name="Wang J."/>
            <person name="Yang H."/>
            <person name="Li Z."/>
            <person name="Wang D."/>
            <person name="Zhang A."/>
            <person name="Wang J."/>
        </authorList>
    </citation>
    <scope>NUCLEOTIDE SEQUENCE</scope>
    <source>
        <strain evidence="2">cv. G1812</strain>
    </source>
</reference>
<keyword evidence="2" id="KW-1185">Reference proteome</keyword>
<proteinExistence type="predicted"/>
<dbReference type="AlphaFoldDB" id="A0A8R7V3P1"/>
<dbReference type="EnsemblPlants" id="TuG1812G0700002541.01.T02">
    <property type="protein sequence ID" value="TuG1812G0700002541.01.T02.cds363311"/>
    <property type="gene ID" value="TuG1812G0700002541.01"/>
</dbReference>
<accession>A0A8R7V3P1</accession>
<name>A0A8R7V3P1_TRIUA</name>
<dbReference type="Proteomes" id="UP000015106">
    <property type="component" value="Chromosome 7"/>
</dbReference>
<evidence type="ECO:0000313" key="1">
    <source>
        <dbReference type="EnsemblPlants" id="TuG1812G0700002541.01.T02.cds363311"/>
    </source>
</evidence>
<sequence>MCTVLLISSTHVNKVYEVPEFCGGTDPFFPASPSTP</sequence>